<dbReference type="EMBL" id="GBXM01028056">
    <property type="protein sequence ID" value="JAH80521.1"/>
    <property type="molecule type" value="Transcribed_RNA"/>
</dbReference>
<proteinExistence type="predicted"/>
<name>A0A0E9VR19_ANGAN</name>
<protein>
    <submittedName>
        <fullName evidence="1">Uncharacterized protein</fullName>
    </submittedName>
</protein>
<reference evidence="1" key="1">
    <citation type="submission" date="2014-11" db="EMBL/GenBank/DDBJ databases">
        <authorList>
            <person name="Amaro Gonzalez C."/>
        </authorList>
    </citation>
    <scope>NUCLEOTIDE SEQUENCE</scope>
</reference>
<dbReference type="AlphaFoldDB" id="A0A0E9VR19"/>
<accession>A0A0E9VR19</accession>
<sequence>MCCYCIKTKTFYLLLLMLCREIFIDIPNQDRCLAFVLFCISVTGMCLC</sequence>
<organism evidence="1">
    <name type="scientific">Anguilla anguilla</name>
    <name type="common">European freshwater eel</name>
    <name type="synonym">Muraena anguilla</name>
    <dbReference type="NCBI Taxonomy" id="7936"/>
    <lineage>
        <taxon>Eukaryota</taxon>
        <taxon>Metazoa</taxon>
        <taxon>Chordata</taxon>
        <taxon>Craniata</taxon>
        <taxon>Vertebrata</taxon>
        <taxon>Euteleostomi</taxon>
        <taxon>Actinopterygii</taxon>
        <taxon>Neopterygii</taxon>
        <taxon>Teleostei</taxon>
        <taxon>Anguilliformes</taxon>
        <taxon>Anguillidae</taxon>
        <taxon>Anguilla</taxon>
    </lineage>
</organism>
<reference evidence="1" key="2">
    <citation type="journal article" date="2015" name="Fish Shellfish Immunol.">
        <title>Early steps in the European eel (Anguilla anguilla)-Vibrio vulnificus interaction in the gills: Role of the RtxA13 toxin.</title>
        <authorList>
            <person name="Callol A."/>
            <person name="Pajuelo D."/>
            <person name="Ebbesson L."/>
            <person name="Teles M."/>
            <person name="MacKenzie S."/>
            <person name="Amaro C."/>
        </authorList>
    </citation>
    <scope>NUCLEOTIDE SEQUENCE</scope>
</reference>
<evidence type="ECO:0000313" key="1">
    <source>
        <dbReference type="EMBL" id="JAH80521.1"/>
    </source>
</evidence>